<name>A0A7X6FSK5_9HYPH</name>
<accession>A0A7X6FSK5</accession>
<evidence type="ECO:0000313" key="2">
    <source>
        <dbReference type="EMBL" id="NKW11231.1"/>
    </source>
</evidence>
<dbReference type="AlphaFoldDB" id="A0A7X6FSK5"/>
<comment type="caution">
    <text evidence="2">The sequence shown here is derived from an EMBL/GenBank/DDBJ whole genome shotgun (WGS) entry which is preliminary data.</text>
</comment>
<evidence type="ECO:0000313" key="3">
    <source>
        <dbReference type="Proteomes" id="UP000558475"/>
    </source>
</evidence>
<protein>
    <submittedName>
        <fullName evidence="2">Uncharacterized protein</fullName>
    </submittedName>
</protein>
<proteinExistence type="predicted"/>
<evidence type="ECO:0000256" key="1">
    <source>
        <dbReference type="SAM" id="MobiDB-lite"/>
    </source>
</evidence>
<organism evidence="2 3">
    <name type="scientific">Brucella tritici</name>
    <dbReference type="NCBI Taxonomy" id="94626"/>
    <lineage>
        <taxon>Bacteria</taxon>
        <taxon>Pseudomonadati</taxon>
        <taxon>Pseudomonadota</taxon>
        <taxon>Alphaproteobacteria</taxon>
        <taxon>Hyphomicrobiales</taxon>
        <taxon>Brucellaceae</taxon>
        <taxon>Brucella/Ochrobactrum group</taxon>
        <taxon>Brucella</taxon>
    </lineage>
</organism>
<gene>
    <name evidence="2" type="ORF">HGG76_26885</name>
</gene>
<dbReference type="EMBL" id="JAAXZB010000005">
    <property type="protein sequence ID" value="NKW11231.1"/>
    <property type="molecule type" value="Genomic_DNA"/>
</dbReference>
<dbReference type="Proteomes" id="UP000558475">
    <property type="component" value="Unassembled WGS sequence"/>
</dbReference>
<reference evidence="2 3" key="1">
    <citation type="submission" date="2020-04" db="EMBL/GenBank/DDBJ databases">
        <title>Whole genome sequencing of clinical and environmental type strains of Ochrobactrum.</title>
        <authorList>
            <person name="Dharne M."/>
        </authorList>
    </citation>
    <scope>NUCLEOTIDE SEQUENCE [LARGE SCALE GENOMIC DNA]</scope>
    <source>
        <strain evidence="2 3">DSM 13340</strain>
    </source>
</reference>
<sequence>MQDHLGSNVEHLNLAKGSSFEFWPSNGDTEFKIIATTDLKVLDVVPTPKEAGNTAHDHFGVNPWLSVVPSAALSLRNETLGGRGNMSLDFHQEDFKRALSEHKINLAAPASVSTGRQQRKPQSMDDFNKPLGDPKVNEVLSAINQAKQMTGGEQTASASTSMSFKLLMR</sequence>
<feature type="region of interest" description="Disordered" evidence="1">
    <location>
        <begin position="106"/>
        <end position="134"/>
    </location>
</feature>